<feature type="domain" description="Carbohydrate kinase FGGY C-terminal" evidence="6">
    <location>
        <begin position="327"/>
        <end position="441"/>
    </location>
</feature>
<evidence type="ECO:0000256" key="1">
    <source>
        <dbReference type="ARBA" id="ARBA00009156"/>
    </source>
</evidence>
<dbReference type="PIRSF" id="PIRSF000538">
    <property type="entry name" value="GlpK"/>
    <property type="match status" value="1"/>
</dbReference>
<dbReference type="Pfam" id="PF02782">
    <property type="entry name" value="FGGY_C"/>
    <property type="match status" value="1"/>
</dbReference>
<dbReference type="Pfam" id="PF00370">
    <property type="entry name" value="FGGY_N"/>
    <property type="match status" value="1"/>
</dbReference>
<keyword evidence="8" id="KW-1185">Reference proteome</keyword>
<organism evidence="7 8">
    <name type="scientific">Photorhabdus aegyptia</name>
    <dbReference type="NCBI Taxonomy" id="2805098"/>
    <lineage>
        <taxon>Bacteria</taxon>
        <taxon>Pseudomonadati</taxon>
        <taxon>Pseudomonadota</taxon>
        <taxon>Gammaproteobacteria</taxon>
        <taxon>Enterobacterales</taxon>
        <taxon>Morganellaceae</taxon>
        <taxon>Photorhabdus</taxon>
    </lineage>
</organism>
<dbReference type="PANTHER" id="PTHR43095">
    <property type="entry name" value="SUGAR KINASE"/>
    <property type="match status" value="1"/>
</dbReference>
<dbReference type="SUPFAM" id="SSF53067">
    <property type="entry name" value="Actin-like ATPase domain"/>
    <property type="match status" value="2"/>
</dbReference>
<dbReference type="PANTHER" id="PTHR43095:SF2">
    <property type="entry name" value="GLUCONOKINASE"/>
    <property type="match status" value="1"/>
</dbReference>
<comment type="similarity">
    <text evidence="1 4">Belongs to the FGGY kinase family.</text>
</comment>
<evidence type="ECO:0000259" key="6">
    <source>
        <dbReference type="Pfam" id="PF02782"/>
    </source>
</evidence>
<evidence type="ECO:0000259" key="5">
    <source>
        <dbReference type="Pfam" id="PF00370"/>
    </source>
</evidence>
<name>A0A022PNX5_9GAMM</name>
<dbReference type="AlphaFoldDB" id="A0A022PNX5"/>
<dbReference type="EMBL" id="JFGV01000009">
    <property type="protein sequence ID" value="EYU16593.1"/>
    <property type="molecule type" value="Genomic_DNA"/>
</dbReference>
<evidence type="ECO:0000313" key="7">
    <source>
        <dbReference type="EMBL" id="EYU16593.1"/>
    </source>
</evidence>
<dbReference type="PROSITE" id="PS00445">
    <property type="entry name" value="FGGY_KINASES_2"/>
    <property type="match status" value="1"/>
</dbReference>
<dbReference type="EC" id="2.7.1.17" evidence="7"/>
<dbReference type="RefSeq" id="WP_036776358.1">
    <property type="nucleotide sequence ID" value="NZ_CAWLTM010000106.1"/>
</dbReference>
<evidence type="ECO:0000256" key="4">
    <source>
        <dbReference type="RuleBase" id="RU003733"/>
    </source>
</evidence>
<sequence>MNIIAIDLGTTNIKVSVYDKSLTLLNTLSETVNYNRNGELVEFDVEPYFICIKEMINKTAEIGKRVNNENIIQIVLTGQAETLILLDKNKTPIHPAISWLDMRSRKECDELSSAYDSKLCYHITGQPKLIPTWPITKMLWINRNKPDIFNQTAYYLLLKDYIIYRLCGRIVGDYSIYSFSHYFNITEKCYWHDILNYCGVKIEQLPEVLPPCSIAGNLLSNWINPDIGLTHHTKINIGTLDHFAGMIGTGNIKEGVISESAGTVLSIATLVNTPFFNDARIPVNCGPFPGTYVLLPVCESGGFSLEWYKNQFLDDISFTDINEMIIQRQDCIPPVFLPYLIGVNAPDFNENASGVFFGINASHDKYDFALAIMQGVACLLKKNLDYMRDSGVKINKIISVGGGAKSSIWTQLKSDFTNQIIEIPEYEEASCYGAAIIGAVSESFFPTFKDAIDNCVTIAKKYNPVECMEYSKTYDVFTALYHSLENVYHLNANRL</sequence>
<dbReference type="InterPro" id="IPR018483">
    <property type="entry name" value="Carb_kinase_FGGY_CS"/>
</dbReference>
<gene>
    <name evidence="7" type="ORF">BA1DRAFT_00877</name>
</gene>
<dbReference type="InterPro" id="IPR018484">
    <property type="entry name" value="FGGY_N"/>
</dbReference>
<evidence type="ECO:0000256" key="3">
    <source>
        <dbReference type="ARBA" id="ARBA00022777"/>
    </source>
</evidence>
<dbReference type="Proteomes" id="UP000023464">
    <property type="component" value="Unassembled WGS sequence"/>
</dbReference>
<dbReference type="InterPro" id="IPR000577">
    <property type="entry name" value="Carb_kinase_FGGY"/>
</dbReference>
<keyword evidence="3 4" id="KW-0418">Kinase</keyword>
<proteinExistence type="inferred from homology"/>
<dbReference type="GO" id="GO:0004856">
    <property type="term" value="F:D-xylulokinase activity"/>
    <property type="evidence" value="ECO:0007669"/>
    <property type="project" value="UniProtKB-EC"/>
</dbReference>
<feature type="domain" description="Carbohydrate kinase FGGY N-terminal" evidence="5">
    <location>
        <begin position="3"/>
        <end position="248"/>
    </location>
</feature>
<dbReference type="InterPro" id="IPR018485">
    <property type="entry name" value="FGGY_C"/>
</dbReference>
<dbReference type="InterPro" id="IPR050406">
    <property type="entry name" value="FGGY_Carb_Kinase"/>
</dbReference>
<dbReference type="Gene3D" id="3.30.420.40">
    <property type="match status" value="2"/>
</dbReference>
<protein>
    <submittedName>
        <fullName evidence="7">Pentulose/hexulose kinase</fullName>
        <ecNumber evidence="7">2.7.1.17</ecNumber>
    </submittedName>
</protein>
<dbReference type="InterPro" id="IPR043129">
    <property type="entry name" value="ATPase_NBD"/>
</dbReference>
<keyword evidence="2 4" id="KW-0808">Transferase</keyword>
<evidence type="ECO:0000313" key="8">
    <source>
        <dbReference type="Proteomes" id="UP000023464"/>
    </source>
</evidence>
<evidence type="ECO:0000256" key="2">
    <source>
        <dbReference type="ARBA" id="ARBA00022679"/>
    </source>
</evidence>
<comment type="caution">
    <text evidence="7">The sequence shown here is derived from an EMBL/GenBank/DDBJ whole genome shotgun (WGS) entry which is preliminary data.</text>
</comment>
<dbReference type="CDD" id="cd07773">
    <property type="entry name" value="ASKHA_NBD_FGGY_FK"/>
    <property type="match status" value="1"/>
</dbReference>
<accession>A0A022PNX5</accession>
<reference evidence="7 8" key="1">
    <citation type="submission" date="2014-03" db="EMBL/GenBank/DDBJ databases">
        <title>Draft Genome of Photorhabdus luminescens BA1, an Egyptian Isolate.</title>
        <authorList>
            <person name="Ghazal S."/>
            <person name="Hurst S.G.IV."/>
            <person name="Morris K."/>
            <person name="Thomas K."/>
            <person name="Tisa L.S."/>
        </authorList>
    </citation>
    <scope>NUCLEOTIDE SEQUENCE [LARGE SCALE GENOMIC DNA]</scope>
    <source>
        <strain evidence="7 8">BA1</strain>
    </source>
</reference>
<dbReference type="PATRIC" id="fig|1393736.3.peg.906"/>